<feature type="transmembrane region" description="Helical" evidence="3">
    <location>
        <begin position="140"/>
        <end position="162"/>
    </location>
</feature>
<protein>
    <recommendedName>
        <fullName evidence="2">Biotin transporter</fullName>
    </recommendedName>
</protein>
<feature type="transmembrane region" description="Helical" evidence="3">
    <location>
        <begin position="59"/>
        <end position="83"/>
    </location>
</feature>
<dbReference type="Proteomes" id="UP000273158">
    <property type="component" value="Unassembled WGS sequence"/>
</dbReference>
<proteinExistence type="inferred from homology"/>
<evidence type="ECO:0000256" key="3">
    <source>
        <dbReference type="SAM" id="Phobius"/>
    </source>
</evidence>
<dbReference type="PIRSF" id="PIRSF016661">
    <property type="entry name" value="BioY"/>
    <property type="match status" value="1"/>
</dbReference>
<keyword evidence="3" id="KW-1133">Transmembrane helix</keyword>
<evidence type="ECO:0000256" key="2">
    <source>
        <dbReference type="PIRNR" id="PIRNR016661"/>
    </source>
</evidence>
<evidence type="ECO:0000256" key="1">
    <source>
        <dbReference type="ARBA" id="ARBA00010692"/>
    </source>
</evidence>
<feature type="transmembrane region" description="Helical" evidence="3">
    <location>
        <begin position="103"/>
        <end position="128"/>
    </location>
</feature>
<feature type="transmembrane region" description="Helical" evidence="3">
    <location>
        <begin position="182"/>
        <end position="207"/>
    </location>
</feature>
<dbReference type="GO" id="GO:0005886">
    <property type="term" value="C:plasma membrane"/>
    <property type="evidence" value="ECO:0007669"/>
    <property type="project" value="UniProtKB-SubCell"/>
</dbReference>
<gene>
    <name evidence="4" type="ORF">C7474_1740</name>
</gene>
<comment type="similarity">
    <text evidence="1 2">Belongs to the BioY family.</text>
</comment>
<organism evidence="4 5">
    <name type="scientific">Microbacterium telephonicum</name>
    <dbReference type="NCBI Taxonomy" id="1714841"/>
    <lineage>
        <taxon>Bacteria</taxon>
        <taxon>Bacillati</taxon>
        <taxon>Actinomycetota</taxon>
        <taxon>Actinomycetes</taxon>
        <taxon>Micrococcales</taxon>
        <taxon>Microbacteriaceae</taxon>
        <taxon>Microbacterium</taxon>
    </lineage>
</organism>
<keyword evidence="2 3" id="KW-0472">Membrane</keyword>
<dbReference type="RefSeq" id="WP_121058934.1">
    <property type="nucleotide sequence ID" value="NZ_RCDB01000002.1"/>
</dbReference>
<dbReference type="InterPro" id="IPR003784">
    <property type="entry name" value="BioY"/>
</dbReference>
<keyword evidence="2" id="KW-0813">Transport</keyword>
<dbReference type="PANTHER" id="PTHR34295">
    <property type="entry name" value="BIOTIN TRANSPORTER BIOY"/>
    <property type="match status" value="1"/>
</dbReference>
<keyword evidence="2" id="KW-1003">Cell membrane</keyword>
<dbReference type="Gene3D" id="1.10.1760.20">
    <property type="match status" value="1"/>
</dbReference>
<name>A0A498C9L8_9MICO</name>
<evidence type="ECO:0000313" key="5">
    <source>
        <dbReference type="Proteomes" id="UP000273158"/>
    </source>
</evidence>
<dbReference type="GO" id="GO:0015225">
    <property type="term" value="F:biotin transmembrane transporter activity"/>
    <property type="evidence" value="ECO:0007669"/>
    <property type="project" value="UniProtKB-UniRule"/>
</dbReference>
<comment type="subcellular location">
    <subcellularLocation>
        <location evidence="2">Cell membrane</location>
        <topology evidence="2">Multi-pass membrane protein</topology>
    </subcellularLocation>
</comment>
<reference evidence="4 5" key="1">
    <citation type="journal article" date="2015" name="Stand. Genomic Sci.">
        <title>Genomic Encyclopedia of Bacterial and Archaeal Type Strains, Phase III: the genomes of soil and plant-associated and newly described type strains.</title>
        <authorList>
            <person name="Whitman W.B."/>
            <person name="Woyke T."/>
            <person name="Klenk H.P."/>
            <person name="Zhou Y."/>
            <person name="Lilburn T.G."/>
            <person name="Beck B.J."/>
            <person name="De Vos P."/>
            <person name="Vandamme P."/>
            <person name="Eisen J.A."/>
            <person name="Garrity G."/>
            <person name="Hugenholtz P."/>
            <person name="Kyrpides N.C."/>
        </authorList>
    </citation>
    <scope>NUCLEOTIDE SEQUENCE [LARGE SCALE GENOMIC DNA]</scope>
    <source>
        <strain evidence="4 5">S2T63</strain>
    </source>
</reference>
<dbReference type="AlphaFoldDB" id="A0A498C9L8"/>
<feature type="transmembrane region" description="Helical" evidence="3">
    <location>
        <begin position="25"/>
        <end position="47"/>
    </location>
</feature>
<accession>A0A498C9L8</accession>
<dbReference type="PANTHER" id="PTHR34295:SF1">
    <property type="entry name" value="BIOTIN TRANSPORTER BIOY"/>
    <property type="match status" value="1"/>
</dbReference>
<evidence type="ECO:0000313" key="4">
    <source>
        <dbReference type="EMBL" id="RLK49580.1"/>
    </source>
</evidence>
<keyword evidence="5" id="KW-1185">Reference proteome</keyword>
<dbReference type="EMBL" id="RCDB01000002">
    <property type="protein sequence ID" value="RLK49580.1"/>
    <property type="molecule type" value="Genomic_DNA"/>
</dbReference>
<dbReference type="Pfam" id="PF02632">
    <property type="entry name" value="BioY"/>
    <property type="match status" value="1"/>
</dbReference>
<keyword evidence="3" id="KW-0812">Transmembrane</keyword>
<comment type="caution">
    <text evidence="4">The sequence shown here is derived from an EMBL/GenBank/DDBJ whole genome shotgun (WGS) entry which is preliminary data.</text>
</comment>
<sequence>MSIAAPAPRVLADALVRPSTRIRALAADAALVAVGAGIVAVLAQVVVPMWPVPITGQTLGVLLVGASLGAVRGASSLALYAALGLVGLPVMAPQPDGGHITGLALLATPSFGYVAGFILAALVVGRLCELRWDRTVPRAVVAFAAGSAVVYAVGLPWLAAVLSTLGVAEGSALFGATLQAGLLPFLLGDVVKALIAGALLPLAWAGVRAVDRTKNA</sequence>
<dbReference type="OrthoDB" id="1496139at2"/>